<keyword evidence="1" id="KW-1185">Reference proteome</keyword>
<accession>A0A1I7YZK8</accession>
<sequence length="317" mass="36827">MDAVPYKFVDSVVELFHGEKTLDPLAREVVHPLWKAAVDVHHRNREYYYINVEVTEGGAYLVAQEKWSDTYSNLESIRRNRRFARIMRMDDALYDEWPSFANVKPLEEAEVMKQLKAVVPQFEQGFCLFSPSDPADVQKIIVPSLFNRVSLGTIYLAYHGQITLDFLEDQINNSPYLETVELYGNKWSKSVLPLVESFCLKGRPGKRVDLWITGVTEQLLDINFTQKLFDHWKANGNLRFCIIFSEGTFDSNERQILWDRGQVVETKPGEFQSIFKHETEKSIAAFGKRSFLDFISCECGLSEYCLLKDEYPDFHNF</sequence>
<evidence type="ECO:0000313" key="1">
    <source>
        <dbReference type="Proteomes" id="UP000095287"/>
    </source>
</evidence>
<protein>
    <submittedName>
        <fullName evidence="2">FBA_2 domain-containing protein</fullName>
    </submittedName>
</protein>
<dbReference type="Proteomes" id="UP000095287">
    <property type="component" value="Unplaced"/>
</dbReference>
<dbReference type="WBParaSite" id="L893_g21422.t1">
    <property type="protein sequence ID" value="L893_g21422.t1"/>
    <property type="gene ID" value="L893_g21422"/>
</dbReference>
<dbReference type="AlphaFoldDB" id="A0A1I7YZK8"/>
<evidence type="ECO:0000313" key="2">
    <source>
        <dbReference type="WBParaSite" id="L893_g21422.t1"/>
    </source>
</evidence>
<organism evidence="1 2">
    <name type="scientific">Steinernema glaseri</name>
    <dbReference type="NCBI Taxonomy" id="37863"/>
    <lineage>
        <taxon>Eukaryota</taxon>
        <taxon>Metazoa</taxon>
        <taxon>Ecdysozoa</taxon>
        <taxon>Nematoda</taxon>
        <taxon>Chromadorea</taxon>
        <taxon>Rhabditida</taxon>
        <taxon>Tylenchina</taxon>
        <taxon>Panagrolaimomorpha</taxon>
        <taxon>Strongyloidoidea</taxon>
        <taxon>Steinernematidae</taxon>
        <taxon>Steinernema</taxon>
    </lineage>
</organism>
<proteinExistence type="predicted"/>
<reference evidence="2" key="1">
    <citation type="submission" date="2016-11" db="UniProtKB">
        <authorList>
            <consortium name="WormBaseParasite"/>
        </authorList>
    </citation>
    <scope>IDENTIFICATION</scope>
</reference>
<name>A0A1I7YZK8_9BILA</name>